<organism evidence="2">
    <name type="scientific">Siphoviridae sp. ctrvp54</name>
    <dbReference type="NCBI Taxonomy" id="2825690"/>
    <lineage>
        <taxon>Viruses</taxon>
        <taxon>Duplodnaviria</taxon>
        <taxon>Heunggongvirae</taxon>
        <taxon>Uroviricota</taxon>
        <taxon>Caudoviricetes</taxon>
    </lineage>
</organism>
<dbReference type="EMBL" id="BK015354">
    <property type="protein sequence ID" value="DAE02850.1"/>
    <property type="molecule type" value="Genomic_DNA"/>
</dbReference>
<sequence>MKTKPFRRCRIPAKGKAEASRNNKTAEFPPRL</sequence>
<evidence type="ECO:0000313" key="2">
    <source>
        <dbReference type="EMBL" id="DAE02850.1"/>
    </source>
</evidence>
<proteinExistence type="predicted"/>
<name>A0A8S5P784_9CAUD</name>
<feature type="region of interest" description="Disordered" evidence="1">
    <location>
        <begin position="1"/>
        <end position="32"/>
    </location>
</feature>
<evidence type="ECO:0000256" key="1">
    <source>
        <dbReference type="SAM" id="MobiDB-lite"/>
    </source>
</evidence>
<protein>
    <submittedName>
        <fullName evidence="2">Uncharacterized protein</fullName>
    </submittedName>
</protein>
<accession>A0A8S5P784</accession>
<feature type="compositionally biased region" description="Basic residues" evidence="1">
    <location>
        <begin position="1"/>
        <end position="13"/>
    </location>
</feature>
<reference evidence="2" key="1">
    <citation type="journal article" date="2021" name="Proc. Natl. Acad. Sci. U.S.A.">
        <title>A Catalog of Tens of Thousands of Viruses from Human Metagenomes Reveals Hidden Associations with Chronic Diseases.</title>
        <authorList>
            <person name="Tisza M.J."/>
            <person name="Buck C.B."/>
        </authorList>
    </citation>
    <scope>NUCLEOTIDE SEQUENCE</scope>
    <source>
        <strain evidence="2">Ctrvp54</strain>
    </source>
</reference>